<dbReference type="Proteomes" id="UP001230951">
    <property type="component" value="Unassembled WGS sequence"/>
</dbReference>
<accession>A0AAW8DH75</accession>
<dbReference type="EMBL" id="JAUSTF010000004">
    <property type="protein sequence ID" value="MDQ0180972.1"/>
    <property type="molecule type" value="Genomic_DNA"/>
</dbReference>
<organism evidence="1 4">
    <name type="scientific">Arthrobacter bambusae</name>
    <dbReference type="NCBI Taxonomy" id="1338426"/>
    <lineage>
        <taxon>Bacteria</taxon>
        <taxon>Bacillati</taxon>
        <taxon>Actinomycetota</taxon>
        <taxon>Actinomycetes</taxon>
        <taxon>Micrococcales</taxon>
        <taxon>Micrococcaceae</taxon>
        <taxon>Arthrobacter</taxon>
    </lineage>
</organism>
<evidence type="ECO:0000313" key="3">
    <source>
        <dbReference type="Proteomes" id="UP001230951"/>
    </source>
</evidence>
<evidence type="ECO:0000313" key="1">
    <source>
        <dbReference type="EMBL" id="MDP9904599.1"/>
    </source>
</evidence>
<dbReference type="EMBL" id="JAUSRG010000003">
    <property type="protein sequence ID" value="MDP9904599.1"/>
    <property type="molecule type" value="Genomic_DNA"/>
</dbReference>
<dbReference type="RefSeq" id="WP_306960391.1">
    <property type="nucleotide sequence ID" value="NZ_JAUSRG010000003.1"/>
</dbReference>
<keyword evidence="3" id="KW-1185">Reference proteome</keyword>
<dbReference type="Proteomes" id="UP001242995">
    <property type="component" value="Unassembled WGS sequence"/>
</dbReference>
<comment type="caution">
    <text evidence="1">The sequence shown here is derived from an EMBL/GenBank/DDBJ whole genome shotgun (WGS) entry which is preliminary data.</text>
</comment>
<evidence type="ECO:0000313" key="4">
    <source>
        <dbReference type="Proteomes" id="UP001242995"/>
    </source>
</evidence>
<protein>
    <submittedName>
        <fullName evidence="1">Uncharacterized protein</fullName>
    </submittedName>
</protein>
<dbReference type="AlphaFoldDB" id="A0AAW8DH75"/>
<name>A0AAW8DH75_9MICC</name>
<gene>
    <name evidence="1" type="ORF">J2S90_001554</name>
    <name evidence="2" type="ORF">J2S93_002399</name>
</gene>
<sequence length="91" mass="10100">MSSVAILQETLPFDFETEIRVDSDALAYVPQTYTEQSRQADVALCKSYFFRWAGAFGRLPQASGDAYGSDQPAAKPITFEEFKAAARRLAL</sequence>
<reference evidence="1 3" key="1">
    <citation type="submission" date="2023-07" db="EMBL/GenBank/DDBJ databases">
        <title>Sorghum-associated microbial communities from plants grown in Nebraska, USA.</title>
        <authorList>
            <person name="Schachtman D."/>
        </authorList>
    </citation>
    <scope>NUCLEOTIDE SEQUENCE</scope>
    <source>
        <strain evidence="1">DS1006</strain>
        <strain evidence="2 3">DS1016</strain>
    </source>
</reference>
<proteinExistence type="predicted"/>
<evidence type="ECO:0000313" key="2">
    <source>
        <dbReference type="EMBL" id="MDQ0180972.1"/>
    </source>
</evidence>